<dbReference type="Proteomes" id="UP000664132">
    <property type="component" value="Unassembled WGS sequence"/>
</dbReference>
<keyword evidence="2" id="KW-1133">Transmembrane helix</keyword>
<feature type="compositionally biased region" description="Basic and acidic residues" evidence="1">
    <location>
        <begin position="188"/>
        <end position="203"/>
    </location>
</feature>
<keyword evidence="4" id="KW-1185">Reference proteome</keyword>
<feature type="region of interest" description="Disordered" evidence="1">
    <location>
        <begin position="1"/>
        <end position="96"/>
    </location>
</feature>
<sequence length="635" mass="68895">MAPLEKDQIRQGSLGEVKRRHDPSHRSLLKRKDDEEKNKDERDENDGRGKRDDESDDEEEGNKNGVRKDEDDDDDKRRPQQNPTFFPPPPAPQVVSTMTVPGAAAEPTTVVVVSTLTAPTSVSTVWMTTSVTATPSIPSSPPVPSSTVLPSSSVSAPPSNSALSTMFPASSSVPPAPTLPPWESLPGIDDRPRKGLNTDDDRPYTSTTAMIMTATSTIWTSVIIPQTALASSTVSALPDSDGYRENHREGEKSGQLSDLAEHLLIAAGAIGAFIMVAAGIYFLHKMKRDPLASVKDRRFGRGGPRGWYGWRKQERGYMMDDPPYYYGQEYSNEKAMSNQQHIERQSEAAYSPGGMSNMGNGANAEALSRANSQRQEAIRQIMLDTSVPYVPQSTHASPVAQAAGVSATQAFYNVGPQTQTTNLAREQSSAYSNTGTQNVPNSSLADYNNTGNKNTLLSRQPGTQNVNLARQPSDAFDPNPREMNHMSYMSSLSSGFGDGLIMPEPTVNGGASRQTYRQSRNPGVSRFSWSTANPQTPGLKGDRDTIYTTTSTDSAPRFRTVNSWVAHQAGRVDKNGQTVPSIPPLPLSLQTTGISDHQRKPSEDPAFKHHPGEEIEIGKGSRVPSAILDTKTNVN</sequence>
<feature type="compositionally biased region" description="Polar residues" evidence="1">
    <location>
        <begin position="425"/>
        <end position="470"/>
    </location>
</feature>
<dbReference type="EMBL" id="JAFJYH010000003">
    <property type="protein sequence ID" value="KAG4426318.1"/>
    <property type="molecule type" value="Genomic_DNA"/>
</dbReference>
<keyword evidence="2" id="KW-0472">Membrane</keyword>
<name>A0A8H7WKG8_9HELO</name>
<feature type="region of interest" description="Disordered" evidence="1">
    <location>
        <begin position="509"/>
        <end position="550"/>
    </location>
</feature>
<comment type="caution">
    <text evidence="3">The sequence shown here is derived from an EMBL/GenBank/DDBJ whole genome shotgun (WGS) entry which is preliminary data.</text>
</comment>
<feature type="compositionally biased region" description="Basic and acidic residues" evidence="1">
    <location>
        <begin position="596"/>
        <end position="619"/>
    </location>
</feature>
<feature type="region of interest" description="Disordered" evidence="1">
    <location>
        <begin position="133"/>
        <end position="203"/>
    </location>
</feature>
<feature type="region of interest" description="Disordered" evidence="1">
    <location>
        <begin position="592"/>
        <end position="635"/>
    </location>
</feature>
<evidence type="ECO:0000313" key="4">
    <source>
        <dbReference type="Proteomes" id="UP000664132"/>
    </source>
</evidence>
<gene>
    <name evidence="3" type="ORF">IFR04_000501</name>
</gene>
<organism evidence="3 4">
    <name type="scientific">Cadophora malorum</name>
    <dbReference type="NCBI Taxonomy" id="108018"/>
    <lineage>
        <taxon>Eukaryota</taxon>
        <taxon>Fungi</taxon>
        <taxon>Dikarya</taxon>
        <taxon>Ascomycota</taxon>
        <taxon>Pezizomycotina</taxon>
        <taxon>Leotiomycetes</taxon>
        <taxon>Helotiales</taxon>
        <taxon>Ploettnerulaceae</taxon>
        <taxon>Cadophora</taxon>
    </lineage>
</organism>
<accession>A0A8H7WKG8</accession>
<reference evidence="3" key="1">
    <citation type="submission" date="2021-02" db="EMBL/GenBank/DDBJ databases">
        <title>Genome sequence Cadophora malorum strain M34.</title>
        <authorList>
            <person name="Stefanovic E."/>
            <person name="Vu D."/>
            <person name="Scully C."/>
            <person name="Dijksterhuis J."/>
            <person name="Roader J."/>
            <person name="Houbraken J."/>
        </authorList>
    </citation>
    <scope>NUCLEOTIDE SEQUENCE</scope>
    <source>
        <strain evidence="3">M34</strain>
    </source>
</reference>
<feature type="compositionally biased region" description="Polar residues" evidence="1">
    <location>
        <begin position="509"/>
        <end position="536"/>
    </location>
</feature>
<evidence type="ECO:0000256" key="2">
    <source>
        <dbReference type="SAM" id="Phobius"/>
    </source>
</evidence>
<dbReference type="AlphaFoldDB" id="A0A8H7WKG8"/>
<feature type="region of interest" description="Disordered" evidence="1">
    <location>
        <begin position="425"/>
        <end position="479"/>
    </location>
</feature>
<dbReference type="OrthoDB" id="5411141at2759"/>
<feature type="transmembrane region" description="Helical" evidence="2">
    <location>
        <begin position="263"/>
        <end position="283"/>
    </location>
</feature>
<feature type="compositionally biased region" description="Basic residues" evidence="1">
    <location>
        <begin position="18"/>
        <end position="29"/>
    </location>
</feature>
<keyword evidence="2" id="KW-0812">Transmembrane</keyword>
<proteinExistence type="predicted"/>
<feature type="compositionally biased region" description="Basic and acidic residues" evidence="1">
    <location>
        <begin position="30"/>
        <end position="53"/>
    </location>
</feature>
<evidence type="ECO:0000313" key="3">
    <source>
        <dbReference type="EMBL" id="KAG4426318.1"/>
    </source>
</evidence>
<evidence type="ECO:0000256" key="1">
    <source>
        <dbReference type="SAM" id="MobiDB-lite"/>
    </source>
</evidence>
<protein>
    <submittedName>
        <fullName evidence="3">Uncharacterized protein</fullName>
    </submittedName>
</protein>
<feature type="compositionally biased region" description="Low complexity" evidence="1">
    <location>
        <begin position="145"/>
        <end position="164"/>
    </location>
</feature>